<evidence type="ECO:0000259" key="4">
    <source>
        <dbReference type="Pfam" id="PF00456"/>
    </source>
</evidence>
<accession>A0A949TFU6</accession>
<dbReference type="AlphaFoldDB" id="A0A949TFU6"/>
<dbReference type="RefSeq" id="WP_218319055.1">
    <property type="nucleotide sequence ID" value="NZ_JAEEGC010000017.1"/>
</dbReference>
<proteinExistence type="inferred from homology"/>
<feature type="domain" description="Transketolase N-terminal" evidence="4">
    <location>
        <begin position="13"/>
        <end position="267"/>
    </location>
</feature>
<evidence type="ECO:0000256" key="3">
    <source>
        <dbReference type="ARBA" id="ARBA00023052"/>
    </source>
</evidence>
<sequence>MDKSKEKELAIIATKVRKHIVEQVYRAKSGHPGGSLSIADVLTVLYFNNINIDVNNSKWEDRDRFVLSKGHCSPALYSVLAERGFFSVEDLKGFRSIDSVLQGHPDMKYIKGVDMSSGSLGQGLSAANGMALSAKIHNKNYRVYAALGDGEIAEGQIWEAAMFAAHYKLDNVTAFVDVNGLQIDGPTCEVMNSEPIDKKFEAFGWNVIKIDGHNYNQIESAIIKAKETKEKPTAVICKTTKGKGVSFMENQAKWHGSAPNEEQYNQAIKELDELISVLEVL</sequence>
<evidence type="ECO:0000313" key="6">
    <source>
        <dbReference type="Proteomes" id="UP000694308"/>
    </source>
</evidence>
<dbReference type="EMBL" id="JAEEGC010000017">
    <property type="protein sequence ID" value="MBV7272019.1"/>
    <property type="molecule type" value="Genomic_DNA"/>
</dbReference>
<evidence type="ECO:0000313" key="5">
    <source>
        <dbReference type="EMBL" id="MBV7272019.1"/>
    </source>
</evidence>
<organism evidence="5 6">
    <name type="scientific">Clostridium thailandense</name>
    <dbReference type="NCBI Taxonomy" id="2794346"/>
    <lineage>
        <taxon>Bacteria</taxon>
        <taxon>Bacillati</taxon>
        <taxon>Bacillota</taxon>
        <taxon>Clostridia</taxon>
        <taxon>Eubacteriales</taxon>
        <taxon>Clostridiaceae</taxon>
        <taxon>Clostridium</taxon>
    </lineage>
</organism>
<gene>
    <name evidence="5" type="ORF">I6U48_03690</name>
</gene>
<dbReference type="PROSITE" id="PS00801">
    <property type="entry name" value="TRANSKETOLASE_1"/>
    <property type="match status" value="1"/>
</dbReference>
<evidence type="ECO:0000256" key="2">
    <source>
        <dbReference type="ARBA" id="ARBA00007131"/>
    </source>
</evidence>
<evidence type="ECO:0000256" key="1">
    <source>
        <dbReference type="ARBA" id="ARBA00001964"/>
    </source>
</evidence>
<dbReference type="Proteomes" id="UP000694308">
    <property type="component" value="Unassembled WGS sequence"/>
</dbReference>
<keyword evidence="3" id="KW-0786">Thiamine pyrophosphate</keyword>
<dbReference type="PANTHER" id="PTHR47514:SF1">
    <property type="entry name" value="TRANSKETOLASE N-TERMINAL SECTION-RELATED"/>
    <property type="match status" value="1"/>
</dbReference>
<reference evidence="5" key="1">
    <citation type="submission" date="2020-12" db="EMBL/GenBank/DDBJ databases">
        <title>Clostridium thailandense sp. nov., a novel acetogenic bacterium isolated from peat land soil in Thailand.</title>
        <authorList>
            <person name="Chaikitkaew S."/>
            <person name="Birkeland N.K."/>
        </authorList>
    </citation>
    <scope>NUCLEOTIDE SEQUENCE</scope>
    <source>
        <strain evidence="5">PL3</strain>
    </source>
</reference>
<dbReference type="Pfam" id="PF00456">
    <property type="entry name" value="Transketolase_N"/>
    <property type="match status" value="1"/>
</dbReference>
<dbReference type="InterPro" id="IPR005474">
    <property type="entry name" value="Transketolase_N"/>
</dbReference>
<dbReference type="PANTHER" id="PTHR47514">
    <property type="entry name" value="TRANSKETOLASE N-TERMINAL SECTION-RELATED"/>
    <property type="match status" value="1"/>
</dbReference>
<comment type="similarity">
    <text evidence="2">Belongs to the transketolase family.</text>
</comment>
<comment type="caution">
    <text evidence="5">The sequence shown here is derived from an EMBL/GenBank/DDBJ whole genome shotgun (WGS) entry which is preliminary data.</text>
</comment>
<name>A0A949TFU6_9CLOT</name>
<protein>
    <submittedName>
        <fullName evidence="5">Transketolase</fullName>
    </submittedName>
</protein>
<dbReference type="InterPro" id="IPR049557">
    <property type="entry name" value="Transketolase_CS"/>
</dbReference>
<keyword evidence="6" id="KW-1185">Reference proteome</keyword>
<dbReference type="CDD" id="cd02012">
    <property type="entry name" value="TPP_TK"/>
    <property type="match status" value="1"/>
</dbReference>
<comment type="cofactor">
    <cofactor evidence="1">
        <name>thiamine diphosphate</name>
        <dbReference type="ChEBI" id="CHEBI:58937"/>
    </cofactor>
</comment>